<feature type="non-terminal residue" evidence="1">
    <location>
        <position position="1"/>
    </location>
</feature>
<accession>A0ACA9KJT8</accession>
<keyword evidence="2" id="KW-1185">Reference proteome</keyword>
<evidence type="ECO:0000313" key="2">
    <source>
        <dbReference type="Proteomes" id="UP000789860"/>
    </source>
</evidence>
<comment type="caution">
    <text evidence="1">The sequence shown here is derived from an EMBL/GenBank/DDBJ whole genome shotgun (WGS) entry which is preliminary data.</text>
</comment>
<gene>
    <name evidence="1" type="ORF">SCALOS_LOCUS2303</name>
</gene>
<reference evidence="1" key="1">
    <citation type="submission" date="2021-06" db="EMBL/GenBank/DDBJ databases">
        <authorList>
            <person name="Kallberg Y."/>
            <person name="Tangrot J."/>
            <person name="Rosling A."/>
        </authorList>
    </citation>
    <scope>NUCLEOTIDE SEQUENCE</scope>
    <source>
        <strain evidence="1">AU212A</strain>
    </source>
</reference>
<organism evidence="1 2">
    <name type="scientific">Scutellospora calospora</name>
    <dbReference type="NCBI Taxonomy" id="85575"/>
    <lineage>
        <taxon>Eukaryota</taxon>
        <taxon>Fungi</taxon>
        <taxon>Fungi incertae sedis</taxon>
        <taxon>Mucoromycota</taxon>
        <taxon>Glomeromycotina</taxon>
        <taxon>Glomeromycetes</taxon>
        <taxon>Diversisporales</taxon>
        <taxon>Gigasporaceae</taxon>
        <taxon>Scutellospora</taxon>
    </lineage>
</organism>
<evidence type="ECO:0000313" key="1">
    <source>
        <dbReference type="EMBL" id="CAG8477906.1"/>
    </source>
</evidence>
<protein>
    <submittedName>
        <fullName evidence="1">5223_t:CDS:1</fullName>
    </submittedName>
</protein>
<dbReference type="Proteomes" id="UP000789860">
    <property type="component" value="Unassembled WGS sequence"/>
</dbReference>
<name>A0ACA9KJT8_9GLOM</name>
<dbReference type="EMBL" id="CAJVPM010001993">
    <property type="protein sequence ID" value="CAG8477906.1"/>
    <property type="molecule type" value="Genomic_DNA"/>
</dbReference>
<sequence length="266" mass="30031">IMTNDKFKPVQNVPKTYEVRYLEVKEPSKLSKLASYLGMKTVDNCSYSGCSYSTDFDIKEVGKLVFELPTMSQVNLYGEHCAEDNKFCNCALEFIRKAIRHHERGYEVRDNKRITSDISYWSRYTFTTGAAIGASLINPAAAVAIGASVYGVGAVVHNENELVRNIKNINGAITEEGIKHVIHQTLGQNYDSDCLICKYEVEIKDKKTNQTTKLTKEEEVELEYTVHSTTFDVGLRRFSGRGKKTIQVDKDSKKYNLLLEGEVKKG</sequence>
<proteinExistence type="predicted"/>